<sequence>MGTSRTFSIHFWLNLAKKKGDLAPIYARVTIDGKRAEISLQRQTSVTYWDTKSKKTTSRTPEGKALNTYLDQVYAKLLECHKQLSSDFELVTAKSIKARFVGQDERHKSLLDLVTYHNQNMKGVLKPGTLKNYYTTENYIKRFLVHKKKTSDIFLKHLKYSFIIDFEQYLRKGPSLQNANPLNNNGVMKHLERLRKLMNFAMDLEWLDKNPFARYKLKFNRHKKEYLSKEELKFFEEAELDNKGYDIVRDVFVFACYTGLSYTDVRQLNENNIVQGIDGDYWIFTQREKNEQPVKIPLLDKALSILDNYKSYSELNNGKLLPVYSNQKINVYIKDIAASLEIYKHLTFHSARHTFATTVTLSNGVPIETVSKMLGHTKISTTQVYARVLEQKISNDIRDLRSKLEQENNQEEHGFRIIAKH</sequence>
<dbReference type="Pfam" id="PF17293">
    <property type="entry name" value="Arm-DNA-bind_5"/>
    <property type="match status" value="1"/>
</dbReference>
<reference evidence="5 6" key="1">
    <citation type="submission" date="2023-01" db="EMBL/GenBank/DDBJ databases">
        <title>Complete genome sequence of Muricauda aquimarina strain IFOP_LL357.</title>
        <authorList>
            <person name="Gajardo G."/>
            <person name="Ueki S."/>
            <person name="Maruyama F."/>
        </authorList>
    </citation>
    <scope>NUCLEOTIDE SEQUENCE [LARGE SCALE GENOMIC DNA]</scope>
    <source>
        <strain evidence="5 6">IFOP_LL357</strain>
    </source>
</reference>
<dbReference type="InterPro" id="IPR035386">
    <property type="entry name" value="Arm-DNA-bind_5"/>
</dbReference>
<proteinExistence type="inferred from homology"/>
<dbReference type="Proteomes" id="UP001330184">
    <property type="component" value="Chromosome"/>
</dbReference>
<protein>
    <submittedName>
        <fullName evidence="5">Transposase</fullName>
    </submittedName>
</protein>
<dbReference type="InterPro" id="IPR025269">
    <property type="entry name" value="SAM-like_dom"/>
</dbReference>
<organism evidence="5 6">
    <name type="scientific">Flagellimonas marinaquae</name>
    <dbReference type="NCBI Taxonomy" id="254955"/>
    <lineage>
        <taxon>Bacteria</taxon>
        <taxon>Pseudomonadati</taxon>
        <taxon>Bacteroidota</taxon>
        <taxon>Flavobacteriia</taxon>
        <taxon>Flavobacteriales</taxon>
        <taxon>Flavobacteriaceae</taxon>
        <taxon>Flagellimonas</taxon>
    </lineage>
</organism>
<dbReference type="CDD" id="cd01185">
    <property type="entry name" value="INTN1_C_like"/>
    <property type="match status" value="1"/>
</dbReference>
<dbReference type="PANTHER" id="PTHR30349:SF64">
    <property type="entry name" value="PROPHAGE INTEGRASE INTD-RELATED"/>
    <property type="match status" value="1"/>
</dbReference>
<evidence type="ECO:0000256" key="3">
    <source>
        <dbReference type="ARBA" id="ARBA00023172"/>
    </source>
</evidence>
<name>A0AA48HAP2_9FLAO</name>
<evidence type="ECO:0000313" key="5">
    <source>
        <dbReference type="EMBL" id="BDW93399.1"/>
    </source>
</evidence>
<evidence type="ECO:0000256" key="2">
    <source>
        <dbReference type="ARBA" id="ARBA00023125"/>
    </source>
</evidence>
<dbReference type="SUPFAM" id="SSF56349">
    <property type="entry name" value="DNA breaking-rejoining enzymes"/>
    <property type="match status" value="1"/>
</dbReference>
<dbReference type="Pfam" id="PF13102">
    <property type="entry name" value="Phage_int_SAM_5"/>
    <property type="match status" value="1"/>
</dbReference>
<dbReference type="GO" id="GO:0015074">
    <property type="term" value="P:DNA integration"/>
    <property type="evidence" value="ECO:0007669"/>
    <property type="project" value="InterPro"/>
</dbReference>
<dbReference type="Gene3D" id="1.10.443.10">
    <property type="entry name" value="Intergrase catalytic core"/>
    <property type="match status" value="1"/>
</dbReference>
<dbReference type="GO" id="GO:0006310">
    <property type="term" value="P:DNA recombination"/>
    <property type="evidence" value="ECO:0007669"/>
    <property type="project" value="UniProtKB-KW"/>
</dbReference>
<keyword evidence="3" id="KW-0233">DNA recombination</keyword>
<dbReference type="InterPro" id="IPR010998">
    <property type="entry name" value="Integrase_recombinase_N"/>
</dbReference>
<keyword evidence="2" id="KW-0238">DNA-binding</keyword>
<dbReference type="InterPro" id="IPR011010">
    <property type="entry name" value="DNA_brk_join_enz"/>
</dbReference>
<dbReference type="InterPro" id="IPR050090">
    <property type="entry name" value="Tyrosine_recombinase_XerCD"/>
</dbReference>
<dbReference type="PANTHER" id="PTHR30349">
    <property type="entry name" value="PHAGE INTEGRASE-RELATED"/>
    <property type="match status" value="1"/>
</dbReference>
<dbReference type="InterPro" id="IPR002104">
    <property type="entry name" value="Integrase_catalytic"/>
</dbReference>
<feature type="domain" description="Tyr recombinase" evidence="4">
    <location>
        <begin position="222"/>
        <end position="398"/>
    </location>
</feature>
<dbReference type="RefSeq" id="WP_338193850.1">
    <property type="nucleotide sequence ID" value="NZ_AP027268.1"/>
</dbReference>
<dbReference type="Pfam" id="PF00589">
    <property type="entry name" value="Phage_integrase"/>
    <property type="match status" value="1"/>
</dbReference>
<comment type="similarity">
    <text evidence="1">Belongs to the 'phage' integrase family.</text>
</comment>
<evidence type="ECO:0000313" key="6">
    <source>
        <dbReference type="Proteomes" id="UP001330184"/>
    </source>
</evidence>
<dbReference type="Gene3D" id="1.10.150.130">
    <property type="match status" value="1"/>
</dbReference>
<evidence type="ECO:0000256" key="1">
    <source>
        <dbReference type="ARBA" id="ARBA00008857"/>
    </source>
</evidence>
<accession>A0AA48HAP2</accession>
<dbReference type="GO" id="GO:0003677">
    <property type="term" value="F:DNA binding"/>
    <property type="evidence" value="ECO:0007669"/>
    <property type="project" value="UniProtKB-KW"/>
</dbReference>
<gene>
    <name evidence="5" type="ORF">MACH07_22310</name>
</gene>
<dbReference type="InterPro" id="IPR013762">
    <property type="entry name" value="Integrase-like_cat_sf"/>
</dbReference>
<dbReference type="AlphaFoldDB" id="A0AA48HAP2"/>
<dbReference type="PROSITE" id="PS51898">
    <property type="entry name" value="TYR_RECOMBINASE"/>
    <property type="match status" value="1"/>
</dbReference>
<dbReference type="EMBL" id="AP027268">
    <property type="protein sequence ID" value="BDW93399.1"/>
    <property type="molecule type" value="Genomic_DNA"/>
</dbReference>
<keyword evidence="6" id="KW-1185">Reference proteome</keyword>
<evidence type="ECO:0000259" key="4">
    <source>
        <dbReference type="PROSITE" id="PS51898"/>
    </source>
</evidence>